<accession>A0ABT7C0E4</accession>
<name>A0ABT7C0E4_9CYAN</name>
<proteinExistence type="predicted"/>
<gene>
    <name evidence="1" type="ORF">PMH09_17170</name>
</gene>
<evidence type="ECO:0000313" key="2">
    <source>
        <dbReference type="Proteomes" id="UP001232992"/>
    </source>
</evidence>
<reference evidence="1 2" key="1">
    <citation type="submission" date="2023-01" db="EMBL/GenBank/DDBJ databases">
        <title>Novel diversity within Roseofilum (Cyanobacteria; Desertifilaceae) from marine benthic mats with descriptions of four novel species.</title>
        <authorList>
            <person name="Wang Y."/>
            <person name="Berthold D.E."/>
            <person name="Hu J."/>
            <person name="Lefler F.W."/>
            <person name="Laughinghouse H.D. IV."/>
        </authorList>
    </citation>
    <scope>NUCLEOTIDE SEQUENCE [LARGE SCALE GENOMIC DNA]</scope>
    <source>
        <strain evidence="1 2">BLCC-M143</strain>
    </source>
</reference>
<keyword evidence="2" id="KW-1185">Reference proteome</keyword>
<dbReference type="RefSeq" id="WP_283759579.1">
    <property type="nucleotide sequence ID" value="NZ_JAQOSQ010000022.1"/>
</dbReference>
<organism evidence="1 2">
    <name type="scientific">Roseofilum casamattae BLCC-M143</name>
    <dbReference type="NCBI Taxonomy" id="3022442"/>
    <lineage>
        <taxon>Bacteria</taxon>
        <taxon>Bacillati</taxon>
        <taxon>Cyanobacteriota</taxon>
        <taxon>Cyanophyceae</taxon>
        <taxon>Desertifilales</taxon>
        <taxon>Desertifilaceae</taxon>
        <taxon>Roseofilum</taxon>
        <taxon>Roseofilum casamattae</taxon>
    </lineage>
</organism>
<comment type="caution">
    <text evidence="1">The sequence shown here is derived from an EMBL/GenBank/DDBJ whole genome shotgun (WGS) entry which is preliminary data.</text>
</comment>
<dbReference type="EMBL" id="JAQOSQ010000022">
    <property type="protein sequence ID" value="MDJ1184922.1"/>
    <property type="molecule type" value="Genomic_DNA"/>
</dbReference>
<dbReference type="Proteomes" id="UP001232992">
    <property type="component" value="Unassembled WGS sequence"/>
</dbReference>
<evidence type="ECO:0000313" key="1">
    <source>
        <dbReference type="EMBL" id="MDJ1184922.1"/>
    </source>
</evidence>
<protein>
    <submittedName>
        <fullName evidence="1">Uncharacterized protein</fullName>
    </submittedName>
</protein>
<sequence length="50" mass="5763">MEILILFYRVLSLSEENSIAELFPTSVAIAIKIKYRESIETEIFRPSFPG</sequence>